<dbReference type="InterPro" id="IPR029058">
    <property type="entry name" value="AB_hydrolase_fold"/>
</dbReference>
<evidence type="ECO:0000256" key="1">
    <source>
        <dbReference type="SAM" id="MobiDB-lite"/>
    </source>
</evidence>
<dbReference type="InterPro" id="IPR022742">
    <property type="entry name" value="Hydrolase_4"/>
</dbReference>
<evidence type="ECO:0000259" key="2">
    <source>
        <dbReference type="Pfam" id="PF12146"/>
    </source>
</evidence>
<dbReference type="Proteomes" id="UP000277498">
    <property type="component" value="Unassembled WGS sequence"/>
</dbReference>
<dbReference type="PANTHER" id="PTHR11614">
    <property type="entry name" value="PHOSPHOLIPASE-RELATED"/>
    <property type="match status" value="1"/>
</dbReference>
<accession>A0A3P5XV60</accession>
<dbReference type="AlphaFoldDB" id="A0A3P5XV60"/>
<gene>
    <name evidence="3" type="ORF">XINFAN_03616</name>
</gene>
<evidence type="ECO:0000313" key="4">
    <source>
        <dbReference type="Proteomes" id="UP000277498"/>
    </source>
</evidence>
<sequence>MSEPAPFFDSLADGPEGGRAVWLRTVDGVRIRAGYWSGGALGTVALLPGRTEYVEKYGRAARELLSRGWSVITIDWRGQGLADRPLDDPMLGHVAHFGDYQHDLDAVLAFLRHEGAGRGLRAPWMLLSHSMGGLIALRAINRQLPFRAAVFSAPMWGIRVPLWHRPLADAMRLLPLSLPQDRGYAPTTSGKSYVLTSGFEGNQLTGDLAMWDYLRSHVEAEPGLRLGGPSLGWLRSALRECAVQMRGPAPALPAIVALGSQENIVRPDPIHRRMAGWQAGRLEIYTGARHEVPMERPEIRTRFFDSAHKLFTEQAGRPEPEAEPAVSRRSSRRWTLSIRDRG</sequence>
<dbReference type="Gene3D" id="3.40.50.1820">
    <property type="entry name" value="alpha/beta hydrolase"/>
    <property type="match status" value="1"/>
</dbReference>
<dbReference type="SUPFAM" id="SSF53474">
    <property type="entry name" value="alpha/beta-Hydrolases"/>
    <property type="match status" value="1"/>
</dbReference>
<reference evidence="3 4" key="1">
    <citation type="submission" date="2018-11" db="EMBL/GenBank/DDBJ databases">
        <authorList>
            <person name="Criscuolo A."/>
        </authorList>
    </citation>
    <scope>NUCLEOTIDE SEQUENCE [LARGE SCALE GENOMIC DNA]</scope>
    <source>
        <strain evidence="3">ACIP111625</strain>
    </source>
</reference>
<organism evidence="3 4">
    <name type="scientific">Pseudogemmobacter humi</name>
    <dbReference type="NCBI Taxonomy" id="2483812"/>
    <lineage>
        <taxon>Bacteria</taxon>
        <taxon>Pseudomonadati</taxon>
        <taxon>Pseudomonadota</taxon>
        <taxon>Alphaproteobacteria</taxon>
        <taxon>Rhodobacterales</taxon>
        <taxon>Paracoccaceae</taxon>
        <taxon>Pseudogemmobacter</taxon>
    </lineage>
</organism>
<dbReference type="Pfam" id="PF12146">
    <property type="entry name" value="Hydrolase_4"/>
    <property type="match status" value="1"/>
</dbReference>
<protein>
    <submittedName>
        <fullName evidence="3">Lysophospholipase L2</fullName>
    </submittedName>
</protein>
<dbReference type="RefSeq" id="WP_124088306.1">
    <property type="nucleotide sequence ID" value="NZ_UXAW01000104.1"/>
</dbReference>
<dbReference type="InterPro" id="IPR051044">
    <property type="entry name" value="MAG_DAG_Lipase"/>
</dbReference>
<feature type="region of interest" description="Disordered" evidence="1">
    <location>
        <begin position="312"/>
        <end position="342"/>
    </location>
</feature>
<evidence type="ECO:0000313" key="3">
    <source>
        <dbReference type="EMBL" id="VDC33068.1"/>
    </source>
</evidence>
<dbReference type="EMBL" id="UXAW01000104">
    <property type="protein sequence ID" value="VDC33068.1"/>
    <property type="molecule type" value="Genomic_DNA"/>
</dbReference>
<feature type="domain" description="Serine aminopeptidase S33" evidence="2">
    <location>
        <begin position="42"/>
        <end position="296"/>
    </location>
</feature>
<keyword evidence="4" id="KW-1185">Reference proteome</keyword>
<name>A0A3P5XV60_9RHOB</name>
<proteinExistence type="predicted"/>
<dbReference type="OrthoDB" id="9788260at2"/>